<feature type="non-terminal residue" evidence="2">
    <location>
        <position position="235"/>
    </location>
</feature>
<dbReference type="PANTHER" id="PTHR43861">
    <property type="entry name" value="TRANS-ACONITATE 2-METHYLTRANSFERASE-RELATED"/>
    <property type="match status" value="1"/>
</dbReference>
<proteinExistence type="predicted"/>
<evidence type="ECO:0000313" key="3">
    <source>
        <dbReference type="Proteomes" id="UP000054538"/>
    </source>
</evidence>
<sequence length="235" mass="26143">HDHVVAHHHQLPEEHTNYEEANRRHFNETAHHYNDRRDAYRLAQKLGNAMKKTGLFTQGVTTVMDFACGTGLISQELAAEDPKLIVGVDISQAMVDHYNKTVSDHGVSLEEMRAICVTELREDEKQLEGVTFDVIVCASSYHHFSSIDEVTKTLVSYLNPGGSLLISDLIKDESSLDGVFPANTHHVVAHKGGFTEQDIRTTFEKAGLKNVTFETVAEPTHAGHLVSLFLARGDR</sequence>
<accession>A0A0D0DQ50</accession>
<gene>
    <name evidence="2" type="ORF">PAXRUDRAFT_125397</name>
</gene>
<dbReference type="PANTHER" id="PTHR43861:SF3">
    <property type="entry name" value="PUTATIVE (AFU_ORTHOLOGUE AFUA_2G14390)-RELATED"/>
    <property type="match status" value="1"/>
</dbReference>
<evidence type="ECO:0008006" key="4">
    <source>
        <dbReference type="Google" id="ProtNLM"/>
    </source>
</evidence>
<dbReference type="STRING" id="930991.A0A0D0DQ50"/>
<name>A0A0D0DQ50_9AGAM</name>
<protein>
    <recommendedName>
        <fullName evidence="4">Methyltransferase domain-containing protein</fullName>
    </recommendedName>
</protein>
<evidence type="ECO:0000313" key="2">
    <source>
        <dbReference type="EMBL" id="KIK81330.1"/>
    </source>
</evidence>
<keyword evidence="1" id="KW-0808">Transferase</keyword>
<dbReference type="AlphaFoldDB" id="A0A0D0DQ50"/>
<reference evidence="2 3" key="1">
    <citation type="submission" date="2014-04" db="EMBL/GenBank/DDBJ databases">
        <authorList>
            <consortium name="DOE Joint Genome Institute"/>
            <person name="Kuo A."/>
            <person name="Kohler A."/>
            <person name="Jargeat P."/>
            <person name="Nagy L.G."/>
            <person name="Floudas D."/>
            <person name="Copeland A."/>
            <person name="Barry K.W."/>
            <person name="Cichocki N."/>
            <person name="Veneault-Fourrey C."/>
            <person name="LaButti K."/>
            <person name="Lindquist E.A."/>
            <person name="Lipzen A."/>
            <person name="Lundell T."/>
            <person name="Morin E."/>
            <person name="Murat C."/>
            <person name="Sun H."/>
            <person name="Tunlid A."/>
            <person name="Henrissat B."/>
            <person name="Grigoriev I.V."/>
            <person name="Hibbett D.S."/>
            <person name="Martin F."/>
            <person name="Nordberg H.P."/>
            <person name="Cantor M.N."/>
            <person name="Hua S.X."/>
        </authorList>
    </citation>
    <scope>NUCLEOTIDE SEQUENCE [LARGE SCALE GENOMIC DNA]</scope>
    <source>
        <strain evidence="2 3">Ve08.2h10</strain>
    </source>
</reference>
<dbReference type="InParanoid" id="A0A0D0DQ50"/>
<dbReference type="Gene3D" id="3.40.50.150">
    <property type="entry name" value="Vaccinia Virus protein VP39"/>
    <property type="match status" value="1"/>
</dbReference>
<dbReference type="GO" id="GO:0016740">
    <property type="term" value="F:transferase activity"/>
    <property type="evidence" value="ECO:0007669"/>
    <property type="project" value="UniProtKB-KW"/>
</dbReference>
<keyword evidence="3" id="KW-1185">Reference proteome</keyword>
<dbReference type="OrthoDB" id="3647at2759"/>
<dbReference type="HOGENOM" id="CLU_037990_1_1_1"/>
<dbReference type="SUPFAM" id="SSF53335">
    <property type="entry name" value="S-adenosyl-L-methionine-dependent methyltransferases"/>
    <property type="match status" value="1"/>
</dbReference>
<feature type="non-terminal residue" evidence="2">
    <location>
        <position position="1"/>
    </location>
</feature>
<dbReference type="CDD" id="cd02440">
    <property type="entry name" value="AdoMet_MTases"/>
    <property type="match status" value="1"/>
</dbReference>
<dbReference type="EMBL" id="KN825818">
    <property type="protein sequence ID" value="KIK81330.1"/>
    <property type="molecule type" value="Genomic_DNA"/>
</dbReference>
<dbReference type="Pfam" id="PF13489">
    <property type="entry name" value="Methyltransf_23"/>
    <property type="match status" value="1"/>
</dbReference>
<dbReference type="Proteomes" id="UP000054538">
    <property type="component" value="Unassembled WGS sequence"/>
</dbReference>
<dbReference type="InterPro" id="IPR029063">
    <property type="entry name" value="SAM-dependent_MTases_sf"/>
</dbReference>
<evidence type="ECO:0000256" key="1">
    <source>
        <dbReference type="ARBA" id="ARBA00022679"/>
    </source>
</evidence>
<reference evidence="3" key="2">
    <citation type="submission" date="2015-01" db="EMBL/GenBank/DDBJ databases">
        <title>Evolutionary Origins and Diversification of the Mycorrhizal Mutualists.</title>
        <authorList>
            <consortium name="DOE Joint Genome Institute"/>
            <consortium name="Mycorrhizal Genomics Consortium"/>
            <person name="Kohler A."/>
            <person name="Kuo A."/>
            <person name="Nagy L.G."/>
            <person name="Floudas D."/>
            <person name="Copeland A."/>
            <person name="Barry K.W."/>
            <person name="Cichocki N."/>
            <person name="Veneault-Fourrey C."/>
            <person name="LaButti K."/>
            <person name="Lindquist E.A."/>
            <person name="Lipzen A."/>
            <person name="Lundell T."/>
            <person name="Morin E."/>
            <person name="Murat C."/>
            <person name="Riley R."/>
            <person name="Ohm R."/>
            <person name="Sun H."/>
            <person name="Tunlid A."/>
            <person name="Henrissat B."/>
            <person name="Grigoriev I.V."/>
            <person name="Hibbett D.S."/>
            <person name="Martin F."/>
        </authorList>
    </citation>
    <scope>NUCLEOTIDE SEQUENCE [LARGE SCALE GENOMIC DNA]</scope>
    <source>
        <strain evidence="3">Ve08.2h10</strain>
    </source>
</reference>
<organism evidence="2 3">
    <name type="scientific">Paxillus rubicundulus Ve08.2h10</name>
    <dbReference type="NCBI Taxonomy" id="930991"/>
    <lineage>
        <taxon>Eukaryota</taxon>
        <taxon>Fungi</taxon>
        <taxon>Dikarya</taxon>
        <taxon>Basidiomycota</taxon>
        <taxon>Agaricomycotina</taxon>
        <taxon>Agaricomycetes</taxon>
        <taxon>Agaricomycetidae</taxon>
        <taxon>Boletales</taxon>
        <taxon>Paxilineae</taxon>
        <taxon>Paxillaceae</taxon>
        <taxon>Paxillus</taxon>
    </lineage>
</organism>